<comment type="caution">
    <text evidence="13">The sequence shown here is derived from an EMBL/GenBank/DDBJ whole genome shotgun (WGS) entry which is preliminary data.</text>
</comment>
<accession>A0ABD0KQZ0</accession>
<evidence type="ECO:0000313" key="13">
    <source>
        <dbReference type="EMBL" id="KAK7489589.1"/>
    </source>
</evidence>
<dbReference type="Proteomes" id="UP001519460">
    <property type="component" value="Unassembled WGS sequence"/>
</dbReference>
<dbReference type="InterPro" id="IPR039162">
    <property type="entry name" value="HOPX"/>
</dbReference>
<dbReference type="GO" id="GO:0005634">
    <property type="term" value="C:nucleus"/>
    <property type="evidence" value="ECO:0007669"/>
    <property type="project" value="UniProtKB-SubCell"/>
</dbReference>
<dbReference type="GO" id="GO:0003677">
    <property type="term" value="F:DNA binding"/>
    <property type="evidence" value="ECO:0007669"/>
    <property type="project" value="UniProtKB-UniRule"/>
</dbReference>
<dbReference type="InterPro" id="IPR009057">
    <property type="entry name" value="Homeodomain-like_sf"/>
</dbReference>
<keyword evidence="3" id="KW-0217">Developmental protein</keyword>
<feature type="domain" description="Homeobox" evidence="12">
    <location>
        <begin position="74"/>
        <end position="122"/>
    </location>
</feature>
<keyword evidence="8" id="KW-0804">Transcription</keyword>
<keyword evidence="9 10" id="KW-0539">Nucleus</keyword>
<dbReference type="Gene3D" id="1.10.10.60">
    <property type="entry name" value="Homeodomain-like"/>
    <property type="match status" value="1"/>
</dbReference>
<evidence type="ECO:0000256" key="4">
    <source>
        <dbReference type="ARBA" id="ARBA00022491"/>
    </source>
</evidence>
<dbReference type="PANTHER" id="PTHR21408">
    <property type="entry name" value="HOMEODOMAIN-ONLY PROTEIN"/>
    <property type="match status" value="1"/>
</dbReference>
<comment type="subcellular location">
    <subcellularLocation>
        <location evidence="1 10 11">Nucleus</location>
    </subcellularLocation>
</comment>
<evidence type="ECO:0000256" key="9">
    <source>
        <dbReference type="ARBA" id="ARBA00023242"/>
    </source>
</evidence>
<evidence type="ECO:0000256" key="6">
    <source>
        <dbReference type="ARBA" id="ARBA00023125"/>
    </source>
</evidence>
<evidence type="ECO:0000313" key="14">
    <source>
        <dbReference type="Proteomes" id="UP001519460"/>
    </source>
</evidence>
<evidence type="ECO:0000256" key="10">
    <source>
        <dbReference type="PROSITE-ProRule" id="PRU00108"/>
    </source>
</evidence>
<evidence type="ECO:0000259" key="12">
    <source>
        <dbReference type="PROSITE" id="PS50071"/>
    </source>
</evidence>
<dbReference type="SUPFAM" id="SSF46689">
    <property type="entry name" value="Homeodomain-like"/>
    <property type="match status" value="1"/>
</dbReference>
<dbReference type="InterPro" id="IPR001356">
    <property type="entry name" value="HD"/>
</dbReference>
<evidence type="ECO:0000256" key="5">
    <source>
        <dbReference type="ARBA" id="ARBA00023015"/>
    </source>
</evidence>
<dbReference type="CDD" id="cd00086">
    <property type="entry name" value="homeodomain"/>
    <property type="match status" value="1"/>
</dbReference>
<sequence>IQGQKQSVSVWAIELRLTCRLASGLKTRASVSSPSISDSQAVLWQNAASANHAMSSPIQAHLSSPHQLPPLALEQQAKLEENFRNNRNPSDLDVVILAAEVGLSEHTVKKWFEHRLACWRQKQGLPANSGCVND</sequence>
<reference evidence="13 14" key="1">
    <citation type="journal article" date="2023" name="Sci. Data">
        <title>Genome assembly of the Korean intertidal mud-creeper Batillaria attramentaria.</title>
        <authorList>
            <person name="Patra A.K."/>
            <person name="Ho P.T."/>
            <person name="Jun S."/>
            <person name="Lee S.J."/>
            <person name="Kim Y."/>
            <person name="Won Y.J."/>
        </authorList>
    </citation>
    <scope>NUCLEOTIDE SEQUENCE [LARGE SCALE GENOMIC DNA]</scope>
    <source>
        <strain evidence="13">Wonlab-2016</strain>
    </source>
</reference>
<proteinExistence type="predicted"/>
<dbReference type="PROSITE" id="PS50071">
    <property type="entry name" value="HOMEOBOX_2"/>
    <property type="match status" value="1"/>
</dbReference>
<evidence type="ECO:0000256" key="3">
    <source>
        <dbReference type="ARBA" id="ARBA00022473"/>
    </source>
</evidence>
<keyword evidence="14" id="KW-1185">Reference proteome</keyword>
<evidence type="ECO:0000256" key="2">
    <source>
        <dbReference type="ARBA" id="ARBA00021327"/>
    </source>
</evidence>
<dbReference type="InterPro" id="IPR017970">
    <property type="entry name" value="Homeobox_CS"/>
</dbReference>
<keyword evidence="4" id="KW-0678">Repressor</keyword>
<dbReference type="PANTHER" id="PTHR21408:SF1">
    <property type="entry name" value="HOMEODOMAIN-ONLY PROTEIN"/>
    <property type="match status" value="1"/>
</dbReference>
<feature type="non-terminal residue" evidence="13">
    <location>
        <position position="1"/>
    </location>
</feature>
<evidence type="ECO:0000256" key="1">
    <source>
        <dbReference type="ARBA" id="ARBA00004123"/>
    </source>
</evidence>
<dbReference type="PROSITE" id="PS00027">
    <property type="entry name" value="HOMEOBOX_1"/>
    <property type="match status" value="1"/>
</dbReference>
<feature type="DNA-binding region" description="Homeobox" evidence="10">
    <location>
        <begin position="76"/>
        <end position="123"/>
    </location>
</feature>
<keyword evidence="7 10" id="KW-0371">Homeobox</keyword>
<protein>
    <recommendedName>
        <fullName evidence="2">Homeodomain-only protein</fullName>
    </recommendedName>
</protein>
<evidence type="ECO:0000256" key="7">
    <source>
        <dbReference type="ARBA" id="ARBA00023155"/>
    </source>
</evidence>
<organism evidence="13 14">
    <name type="scientific">Batillaria attramentaria</name>
    <dbReference type="NCBI Taxonomy" id="370345"/>
    <lineage>
        <taxon>Eukaryota</taxon>
        <taxon>Metazoa</taxon>
        <taxon>Spiralia</taxon>
        <taxon>Lophotrochozoa</taxon>
        <taxon>Mollusca</taxon>
        <taxon>Gastropoda</taxon>
        <taxon>Caenogastropoda</taxon>
        <taxon>Sorbeoconcha</taxon>
        <taxon>Cerithioidea</taxon>
        <taxon>Batillariidae</taxon>
        <taxon>Batillaria</taxon>
    </lineage>
</organism>
<dbReference type="EMBL" id="JACVVK020000136">
    <property type="protein sequence ID" value="KAK7489589.1"/>
    <property type="molecule type" value="Genomic_DNA"/>
</dbReference>
<keyword evidence="5" id="KW-0805">Transcription regulation</keyword>
<evidence type="ECO:0000256" key="8">
    <source>
        <dbReference type="ARBA" id="ARBA00023163"/>
    </source>
</evidence>
<name>A0ABD0KQZ0_9CAEN</name>
<keyword evidence="6 10" id="KW-0238">DNA-binding</keyword>
<dbReference type="Pfam" id="PF00046">
    <property type="entry name" value="Homeodomain"/>
    <property type="match status" value="1"/>
</dbReference>
<dbReference type="AlphaFoldDB" id="A0ABD0KQZ0"/>
<dbReference type="SMART" id="SM00389">
    <property type="entry name" value="HOX"/>
    <property type="match status" value="1"/>
</dbReference>
<gene>
    <name evidence="13" type="ORF">BaRGS_00019223</name>
</gene>
<evidence type="ECO:0000256" key="11">
    <source>
        <dbReference type="RuleBase" id="RU000682"/>
    </source>
</evidence>